<dbReference type="PANTHER" id="PTHR43418:SF4">
    <property type="entry name" value="MULTIFUNCTIONAL TRYPTOPHAN BIOSYNTHESIS PROTEIN"/>
    <property type="match status" value="1"/>
</dbReference>
<organism evidence="12 13">
    <name type="scientific">Halosimplex carlsbadense 2-9-1</name>
    <dbReference type="NCBI Taxonomy" id="797114"/>
    <lineage>
        <taxon>Archaea</taxon>
        <taxon>Methanobacteriati</taxon>
        <taxon>Methanobacteriota</taxon>
        <taxon>Stenosarchaea group</taxon>
        <taxon>Halobacteria</taxon>
        <taxon>Halobacteriales</taxon>
        <taxon>Haloarculaceae</taxon>
        <taxon>Halosimplex</taxon>
    </lineage>
</organism>
<dbReference type="RefSeq" id="WP_006882835.1">
    <property type="nucleotide sequence ID" value="NZ_AOIU01000013.1"/>
</dbReference>
<comment type="catalytic activity">
    <reaction evidence="8">
        <text>chorismate + L-glutamine = anthranilate + pyruvate + L-glutamate + H(+)</text>
        <dbReference type="Rhea" id="RHEA:21732"/>
        <dbReference type="ChEBI" id="CHEBI:15361"/>
        <dbReference type="ChEBI" id="CHEBI:15378"/>
        <dbReference type="ChEBI" id="CHEBI:16567"/>
        <dbReference type="ChEBI" id="CHEBI:29748"/>
        <dbReference type="ChEBI" id="CHEBI:29985"/>
        <dbReference type="ChEBI" id="CHEBI:58359"/>
        <dbReference type="EC" id="4.1.3.27"/>
    </reaction>
</comment>
<evidence type="ECO:0000256" key="3">
    <source>
        <dbReference type="ARBA" id="ARBA00022605"/>
    </source>
</evidence>
<dbReference type="InterPro" id="IPR017926">
    <property type="entry name" value="GATASE"/>
</dbReference>
<dbReference type="Proteomes" id="UP000011626">
    <property type="component" value="Unassembled WGS sequence"/>
</dbReference>
<dbReference type="eggNOG" id="arCOG00086">
    <property type="taxonomic scope" value="Archaea"/>
</dbReference>
<gene>
    <name evidence="12" type="ORF">C475_05815</name>
</gene>
<keyword evidence="6" id="KW-0057">Aromatic amino acid biosynthesis</keyword>
<reference evidence="12 13" key="1">
    <citation type="journal article" date="2014" name="PLoS Genet.">
        <title>Phylogenetically driven sequencing of extremely halophilic archaea reveals strategies for static and dynamic osmo-response.</title>
        <authorList>
            <person name="Becker E.A."/>
            <person name="Seitzer P.M."/>
            <person name="Tritt A."/>
            <person name="Larsen D."/>
            <person name="Krusor M."/>
            <person name="Yao A.I."/>
            <person name="Wu D."/>
            <person name="Madern D."/>
            <person name="Eisen J.A."/>
            <person name="Darling A.E."/>
            <person name="Facciotti M.T."/>
        </authorList>
    </citation>
    <scope>NUCLEOTIDE SEQUENCE [LARGE SCALE GENOMIC DNA]</scope>
    <source>
        <strain evidence="12 13">2-9-1</strain>
    </source>
</reference>
<feature type="region of interest" description="Disordered" evidence="10">
    <location>
        <begin position="1"/>
        <end position="33"/>
    </location>
</feature>
<comment type="pathway">
    <text evidence="1">Amino-acid biosynthesis; L-tryptophan biosynthesis; L-tryptophan from chorismate: step 1/5.</text>
</comment>
<evidence type="ECO:0000259" key="11">
    <source>
        <dbReference type="Pfam" id="PF00117"/>
    </source>
</evidence>
<dbReference type="GO" id="GO:0005829">
    <property type="term" value="C:cytosol"/>
    <property type="evidence" value="ECO:0007669"/>
    <property type="project" value="TreeGrafter"/>
</dbReference>
<dbReference type="CDD" id="cd01743">
    <property type="entry name" value="GATase1_Anthranilate_Synthase"/>
    <property type="match status" value="1"/>
</dbReference>
<feature type="compositionally biased region" description="Basic and acidic residues" evidence="10">
    <location>
        <begin position="24"/>
        <end position="33"/>
    </location>
</feature>
<dbReference type="GO" id="GO:0000162">
    <property type="term" value="P:L-tryptophan biosynthetic process"/>
    <property type="evidence" value="ECO:0007669"/>
    <property type="project" value="UniProtKB-KW"/>
</dbReference>
<sequence length="245" mass="26227">MTEPSAPGVGSVPSVDPDTSTPAEDDRLAADATAADRRSDVTVLVVDNYDSFAYNLVQYVGEVVTTTDWLPEVTDGEVVVRRNDAVDVAGIREIDPDAIVVSPGPGTPREAGVSMPIFRELSYPTLGVCLGHQALCAVAGAPVGHAEAVVHGKPSTIGHDGRGVFRSLPDRFEVGRYHSLAVEREDLPDSLVETAHTDDEAGVLMGVRHRERPHVGVQFHPESILTEHGKQMVETFCRMALEGSL</sequence>
<keyword evidence="7" id="KW-0456">Lyase</keyword>
<evidence type="ECO:0000256" key="10">
    <source>
        <dbReference type="SAM" id="MobiDB-lite"/>
    </source>
</evidence>
<dbReference type="Pfam" id="PF00117">
    <property type="entry name" value="GATase"/>
    <property type="match status" value="1"/>
</dbReference>
<evidence type="ECO:0000313" key="12">
    <source>
        <dbReference type="EMBL" id="ELZ27411.1"/>
    </source>
</evidence>
<evidence type="ECO:0000256" key="1">
    <source>
        <dbReference type="ARBA" id="ARBA00004873"/>
    </source>
</evidence>
<comment type="caution">
    <text evidence="12">The sequence shown here is derived from an EMBL/GenBank/DDBJ whole genome shotgun (WGS) entry which is preliminary data.</text>
</comment>
<dbReference type="InterPro" id="IPR029062">
    <property type="entry name" value="Class_I_gatase-like"/>
</dbReference>
<protein>
    <recommendedName>
        <fullName evidence="9">Anthranilate synthase component II</fullName>
        <ecNumber evidence="2">4.1.3.27</ecNumber>
    </recommendedName>
</protein>
<dbReference type="STRING" id="797114.C475_05815"/>
<dbReference type="PROSITE" id="PS51273">
    <property type="entry name" value="GATASE_TYPE_1"/>
    <property type="match status" value="1"/>
</dbReference>
<dbReference type="PRINTS" id="PR00097">
    <property type="entry name" value="ANTSNTHASEII"/>
</dbReference>
<evidence type="ECO:0000256" key="5">
    <source>
        <dbReference type="ARBA" id="ARBA00022962"/>
    </source>
</evidence>
<evidence type="ECO:0000256" key="4">
    <source>
        <dbReference type="ARBA" id="ARBA00022822"/>
    </source>
</evidence>
<dbReference type="Gene3D" id="3.40.50.880">
    <property type="match status" value="1"/>
</dbReference>
<accession>M0CVZ3</accession>
<dbReference type="EC" id="4.1.3.27" evidence="2"/>
<evidence type="ECO:0000256" key="7">
    <source>
        <dbReference type="ARBA" id="ARBA00023239"/>
    </source>
</evidence>
<evidence type="ECO:0000256" key="2">
    <source>
        <dbReference type="ARBA" id="ARBA00012266"/>
    </source>
</evidence>
<evidence type="ECO:0000313" key="13">
    <source>
        <dbReference type="Proteomes" id="UP000011626"/>
    </source>
</evidence>
<dbReference type="FunFam" id="3.40.50.880:FF:000003">
    <property type="entry name" value="Anthranilate synthase component II"/>
    <property type="match status" value="1"/>
</dbReference>
<proteinExistence type="predicted"/>
<dbReference type="SUPFAM" id="SSF52317">
    <property type="entry name" value="Class I glutamine amidotransferase-like"/>
    <property type="match status" value="1"/>
</dbReference>
<dbReference type="InterPro" id="IPR050472">
    <property type="entry name" value="Anth_synth/Amidotransfase"/>
</dbReference>
<dbReference type="EMBL" id="AOIU01000013">
    <property type="protein sequence ID" value="ELZ27411.1"/>
    <property type="molecule type" value="Genomic_DNA"/>
</dbReference>
<dbReference type="OrthoDB" id="3321at2157"/>
<evidence type="ECO:0000256" key="6">
    <source>
        <dbReference type="ARBA" id="ARBA00023141"/>
    </source>
</evidence>
<name>M0CVZ3_9EURY</name>
<feature type="domain" description="Glutamine amidotransferase" evidence="11">
    <location>
        <begin position="44"/>
        <end position="237"/>
    </location>
</feature>
<keyword evidence="4" id="KW-0822">Tryptophan biosynthesis</keyword>
<dbReference type="GO" id="GO:0004049">
    <property type="term" value="F:anthranilate synthase activity"/>
    <property type="evidence" value="ECO:0007669"/>
    <property type="project" value="UniProtKB-EC"/>
</dbReference>
<keyword evidence="13" id="KW-1185">Reference proteome</keyword>
<keyword evidence="3" id="KW-0028">Amino-acid biosynthesis</keyword>
<dbReference type="InterPro" id="IPR006221">
    <property type="entry name" value="TrpG/PapA_dom"/>
</dbReference>
<dbReference type="PATRIC" id="fig|797114.5.peg.1189"/>
<evidence type="ECO:0000256" key="9">
    <source>
        <dbReference type="ARBA" id="ARBA00073307"/>
    </source>
</evidence>
<keyword evidence="12" id="KW-0808">Transferase</keyword>
<evidence type="ECO:0000256" key="8">
    <source>
        <dbReference type="ARBA" id="ARBA00047683"/>
    </source>
</evidence>
<keyword evidence="5 12" id="KW-0315">Glutamine amidotransferase</keyword>
<dbReference type="AlphaFoldDB" id="M0CVZ3"/>
<dbReference type="PRINTS" id="PR00096">
    <property type="entry name" value="GATASE"/>
</dbReference>
<dbReference type="PANTHER" id="PTHR43418">
    <property type="entry name" value="MULTIFUNCTIONAL TRYPTOPHAN BIOSYNTHESIS PROTEIN-RELATED"/>
    <property type="match status" value="1"/>
</dbReference>
<dbReference type="GO" id="GO:0016740">
    <property type="term" value="F:transferase activity"/>
    <property type="evidence" value="ECO:0007669"/>
    <property type="project" value="UniProtKB-KW"/>
</dbReference>
<dbReference type="NCBIfam" id="TIGR00566">
    <property type="entry name" value="trpG_papA"/>
    <property type="match status" value="1"/>
</dbReference>